<evidence type="ECO:0000256" key="11">
    <source>
        <dbReference type="PROSITE-ProRule" id="PRU10055"/>
    </source>
</evidence>
<dbReference type="InterPro" id="IPR018120">
    <property type="entry name" value="Glyco_hydro_1_AS"/>
</dbReference>
<dbReference type="EMBL" id="JXRR01000008">
    <property type="protein sequence ID" value="KIL50971.1"/>
    <property type="molecule type" value="Genomic_DNA"/>
</dbReference>
<evidence type="ECO:0000256" key="9">
    <source>
        <dbReference type="PIRSR" id="PIRSR617736-1"/>
    </source>
</evidence>
<evidence type="ECO:0000256" key="3">
    <source>
        <dbReference type="ARBA" id="ARBA00012744"/>
    </source>
</evidence>
<dbReference type="NCBIfam" id="TIGR03356">
    <property type="entry name" value="BGL"/>
    <property type="match status" value="1"/>
</dbReference>
<dbReference type="Proteomes" id="UP000031972">
    <property type="component" value="Unassembled WGS sequence"/>
</dbReference>
<keyword evidence="6" id="KW-0119">Carbohydrate metabolism</keyword>
<evidence type="ECO:0000256" key="4">
    <source>
        <dbReference type="ARBA" id="ARBA00022801"/>
    </source>
</evidence>
<sequence length="451" mass="51836">MSKIQFPEDFIWGTATASYQIEGAANEGGRGASIWDTFSKEPGNVKNEDNGDVACNSYHLYKEDVALLKELGVSTYRFSMAWPRIFPNGNGELNQEGLDYYHRLVDELLEHNIKPMCTLYHWDLPQALQDRGGWENRETVDAFDHYAKTIFSSFKGKISTWITINEPWCASYLSNYLGIHAPGKKDLQVATTIAHHLMLAHGRAVQSLRKIDAQAQIGYAPNAGWSEAYSNSEQDQQAVRRANGWQIEWFMDPVFKGEYPDFLVNWFKENENVTVPIQEGDMDVISSPIDFVGINYYTGNVARYDEGNGLFHIENLDFNYERTDIGWPIYPEGFYQLLTYLNERYGQVPIYITENGACYNDGVENGEVKDDNRISYMKSHIASVHRAMQSGVNVKGYLAWSLMDNFEWAEGYDMRFGIVHVDFDTLERTKKNSYYWYKKLISRSSFDLIKG</sequence>
<evidence type="ECO:0000313" key="14">
    <source>
        <dbReference type="Proteomes" id="UP000031972"/>
    </source>
</evidence>
<dbReference type="GO" id="GO:0030245">
    <property type="term" value="P:cellulose catabolic process"/>
    <property type="evidence" value="ECO:0007669"/>
    <property type="project" value="UniProtKB-KW"/>
</dbReference>
<feature type="binding site" evidence="10">
    <location>
        <position position="165"/>
    </location>
    <ligand>
        <name>substrate</name>
    </ligand>
</feature>
<dbReference type="EC" id="3.2.1.21" evidence="3 12"/>
<organism evidence="13 14">
    <name type="scientific">Jeotgalibacillus campisalis</name>
    <dbReference type="NCBI Taxonomy" id="220754"/>
    <lineage>
        <taxon>Bacteria</taxon>
        <taxon>Bacillati</taxon>
        <taxon>Bacillota</taxon>
        <taxon>Bacilli</taxon>
        <taxon>Bacillales</taxon>
        <taxon>Caryophanaceae</taxon>
        <taxon>Jeotgalibacillus</taxon>
    </lineage>
</organism>
<keyword evidence="7 12" id="KW-0326">Glycosidase</keyword>
<dbReference type="PANTHER" id="PTHR10353">
    <property type="entry name" value="GLYCOSYL HYDROLASE"/>
    <property type="match status" value="1"/>
</dbReference>
<comment type="caution">
    <text evidence="13">The sequence shown here is derived from an EMBL/GenBank/DDBJ whole genome shotgun (WGS) entry which is preliminary data.</text>
</comment>
<feature type="binding site" evidence="10">
    <location>
        <position position="400"/>
    </location>
    <ligand>
        <name>substrate</name>
    </ligand>
</feature>
<evidence type="ECO:0000313" key="13">
    <source>
        <dbReference type="EMBL" id="KIL50971.1"/>
    </source>
</evidence>
<proteinExistence type="inferred from homology"/>
<keyword evidence="14" id="KW-1185">Reference proteome</keyword>
<dbReference type="PROSITE" id="PS00572">
    <property type="entry name" value="GLYCOSYL_HYDROL_F1_1"/>
    <property type="match status" value="1"/>
</dbReference>
<gene>
    <name evidence="13" type="ORF">KR50_08520</name>
</gene>
<name>A0A0C2W2Y2_9BACL</name>
<dbReference type="OrthoDB" id="9765195at2"/>
<dbReference type="AlphaFoldDB" id="A0A0C2W2Y2"/>
<dbReference type="SUPFAM" id="SSF51445">
    <property type="entry name" value="(Trans)glycosidases"/>
    <property type="match status" value="1"/>
</dbReference>
<protein>
    <recommendedName>
        <fullName evidence="3 12">Beta-glucosidase</fullName>
        <ecNumber evidence="3 12">3.2.1.21</ecNumber>
    </recommendedName>
</protein>
<dbReference type="PATRIC" id="fig|220754.4.peg.872"/>
<dbReference type="GO" id="GO:0008422">
    <property type="term" value="F:beta-glucosidase activity"/>
    <property type="evidence" value="ECO:0007669"/>
    <property type="project" value="UniProtKB-EC"/>
</dbReference>
<reference evidence="13 14" key="1">
    <citation type="submission" date="2015-01" db="EMBL/GenBank/DDBJ databases">
        <title>Jeotgalibacillus campisalis genome sequencing.</title>
        <authorList>
            <person name="Goh K.M."/>
            <person name="Chan K.-G."/>
            <person name="Yaakop A.S."/>
            <person name="Ee R."/>
            <person name="Gan H.M."/>
            <person name="Chan C.S."/>
        </authorList>
    </citation>
    <scope>NUCLEOTIDE SEQUENCE [LARGE SCALE GENOMIC DNA]</scope>
    <source>
        <strain evidence="13 14">SF-57</strain>
    </source>
</reference>
<dbReference type="RefSeq" id="WP_041055237.1">
    <property type="nucleotide sequence ID" value="NZ_JXRR01000008.1"/>
</dbReference>
<evidence type="ECO:0000256" key="7">
    <source>
        <dbReference type="ARBA" id="ARBA00023295"/>
    </source>
</evidence>
<evidence type="ECO:0000256" key="12">
    <source>
        <dbReference type="RuleBase" id="RU361175"/>
    </source>
</evidence>
<accession>A0A0C2W2Y2</accession>
<dbReference type="InterPro" id="IPR033132">
    <property type="entry name" value="GH_1_N_CS"/>
</dbReference>
<dbReference type="PANTHER" id="PTHR10353:SF36">
    <property type="entry name" value="LP05116P"/>
    <property type="match status" value="1"/>
</dbReference>
<keyword evidence="5" id="KW-0136">Cellulose degradation</keyword>
<keyword evidence="4 12" id="KW-0378">Hydrolase</keyword>
<dbReference type="InterPro" id="IPR017736">
    <property type="entry name" value="Glyco_hydro_1_beta-glucosidase"/>
</dbReference>
<dbReference type="Gene3D" id="3.20.20.80">
    <property type="entry name" value="Glycosidases"/>
    <property type="match status" value="1"/>
</dbReference>
<feature type="active site" description="Nucleophile" evidence="9 11">
    <location>
        <position position="354"/>
    </location>
</feature>
<feature type="active site" description="Proton donor" evidence="9">
    <location>
        <position position="166"/>
    </location>
</feature>
<evidence type="ECO:0000256" key="1">
    <source>
        <dbReference type="ARBA" id="ARBA00000448"/>
    </source>
</evidence>
<dbReference type="FunFam" id="3.20.20.80:FF:000004">
    <property type="entry name" value="Beta-glucosidase 6-phospho-beta-glucosidase"/>
    <property type="match status" value="1"/>
</dbReference>
<feature type="binding site" evidence="10">
    <location>
        <position position="121"/>
    </location>
    <ligand>
        <name>substrate</name>
    </ligand>
</feature>
<evidence type="ECO:0000256" key="8">
    <source>
        <dbReference type="ARBA" id="ARBA00023326"/>
    </source>
</evidence>
<dbReference type="Pfam" id="PF00232">
    <property type="entry name" value="Glyco_hydro_1"/>
    <property type="match status" value="1"/>
</dbReference>
<evidence type="ECO:0000256" key="2">
    <source>
        <dbReference type="ARBA" id="ARBA00010838"/>
    </source>
</evidence>
<evidence type="ECO:0000256" key="10">
    <source>
        <dbReference type="PIRSR" id="PIRSR617736-2"/>
    </source>
</evidence>
<dbReference type="PRINTS" id="PR00131">
    <property type="entry name" value="GLHYDRLASE1"/>
</dbReference>
<feature type="binding site" evidence="10">
    <location>
        <position position="297"/>
    </location>
    <ligand>
        <name>substrate</name>
    </ligand>
</feature>
<feature type="binding site" evidence="10">
    <location>
        <begin position="407"/>
        <end position="408"/>
    </location>
    <ligand>
        <name>substrate</name>
    </ligand>
</feature>
<dbReference type="InterPro" id="IPR001360">
    <property type="entry name" value="Glyco_hydro_1"/>
</dbReference>
<comment type="similarity">
    <text evidence="2 12">Belongs to the glycosyl hydrolase 1 family.</text>
</comment>
<keyword evidence="8" id="KW-0624">Polysaccharide degradation</keyword>
<evidence type="ECO:0000256" key="6">
    <source>
        <dbReference type="ARBA" id="ARBA00023277"/>
    </source>
</evidence>
<dbReference type="InterPro" id="IPR017853">
    <property type="entry name" value="GH"/>
</dbReference>
<dbReference type="PROSITE" id="PS00653">
    <property type="entry name" value="GLYCOSYL_HYDROL_F1_2"/>
    <property type="match status" value="1"/>
</dbReference>
<comment type="catalytic activity">
    <reaction evidence="1 12">
        <text>Hydrolysis of terminal, non-reducing beta-D-glucosyl residues with release of beta-D-glucose.</text>
        <dbReference type="EC" id="3.2.1.21"/>
    </reaction>
</comment>
<evidence type="ECO:0000256" key="5">
    <source>
        <dbReference type="ARBA" id="ARBA00023001"/>
    </source>
</evidence>
<feature type="binding site" evidence="10">
    <location>
        <position position="20"/>
    </location>
    <ligand>
        <name>substrate</name>
    </ligand>
</feature>